<protein>
    <submittedName>
        <fullName evidence="2">Two-component hybrid sensor and regulator</fullName>
    </submittedName>
</protein>
<dbReference type="InterPro" id="IPR029016">
    <property type="entry name" value="GAF-like_dom_sf"/>
</dbReference>
<dbReference type="Pfam" id="PF13185">
    <property type="entry name" value="GAF_2"/>
    <property type="match status" value="1"/>
</dbReference>
<dbReference type="HOGENOM" id="CLU_996087_0_0_2"/>
<dbReference type="KEGG" id="mhor:MSHOH_1340"/>
<organism evidence="2 3">
    <name type="scientific">Methanosarcina horonobensis HB-1 = JCM 15518</name>
    <dbReference type="NCBI Taxonomy" id="1434110"/>
    <lineage>
        <taxon>Archaea</taxon>
        <taxon>Methanobacteriati</taxon>
        <taxon>Methanobacteriota</taxon>
        <taxon>Stenosarchaea group</taxon>
        <taxon>Methanomicrobia</taxon>
        <taxon>Methanosarcinales</taxon>
        <taxon>Methanosarcinaceae</taxon>
        <taxon>Methanosarcina</taxon>
    </lineage>
</organism>
<dbReference type="Proteomes" id="UP000033101">
    <property type="component" value="Chromosome"/>
</dbReference>
<evidence type="ECO:0000259" key="1">
    <source>
        <dbReference type="SMART" id="SM00091"/>
    </source>
</evidence>
<dbReference type="SUPFAM" id="SSF55781">
    <property type="entry name" value="GAF domain-like"/>
    <property type="match status" value="1"/>
</dbReference>
<dbReference type="Gene3D" id="3.30.450.20">
    <property type="entry name" value="PAS domain"/>
    <property type="match status" value="1"/>
</dbReference>
<dbReference type="STRING" id="1434110.MSHOH_1340"/>
<dbReference type="InterPro" id="IPR000014">
    <property type="entry name" value="PAS"/>
</dbReference>
<dbReference type="InterPro" id="IPR013656">
    <property type="entry name" value="PAS_4"/>
</dbReference>
<dbReference type="PATRIC" id="fig|1434110.4.peg.1665"/>
<dbReference type="Pfam" id="PF08448">
    <property type="entry name" value="PAS_4"/>
    <property type="match status" value="1"/>
</dbReference>
<dbReference type="Gene3D" id="3.30.450.40">
    <property type="match status" value="1"/>
</dbReference>
<dbReference type="RefSeq" id="WP_048138467.1">
    <property type="nucleotide sequence ID" value="NZ_CP009516.1"/>
</dbReference>
<feature type="domain" description="PAS" evidence="1">
    <location>
        <begin position="145"/>
        <end position="211"/>
    </location>
</feature>
<accession>A0A0E3SEA2</accession>
<name>A0A0E3SEA2_9EURY</name>
<dbReference type="InterPro" id="IPR003018">
    <property type="entry name" value="GAF"/>
</dbReference>
<proteinExistence type="predicted"/>
<dbReference type="EMBL" id="CP009516">
    <property type="protein sequence ID" value="AKB77823.1"/>
    <property type="molecule type" value="Genomic_DNA"/>
</dbReference>
<evidence type="ECO:0000313" key="3">
    <source>
        <dbReference type="Proteomes" id="UP000033101"/>
    </source>
</evidence>
<dbReference type="SUPFAM" id="SSF55785">
    <property type="entry name" value="PYP-like sensor domain (PAS domain)"/>
    <property type="match status" value="1"/>
</dbReference>
<dbReference type="AlphaFoldDB" id="A0A0E3SEA2"/>
<dbReference type="CDD" id="cd00130">
    <property type="entry name" value="PAS"/>
    <property type="match status" value="1"/>
</dbReference>
<sequence>MLLFSLLFYSLLETLHSTGKLKIAAQIGFDLSFLKFFEFVDIEDAAVCGTAMKKMERLVVEDITRNPVFLGSDALNVLLNEGVRDVQSTPLISRSSQLIGIISTHFNRIHIPSEHELILIDILARQAADLIECKLAEEILSRKRGLLESVVRTTDFMLVFFDPQFNFVWVNPAYAEACKMKPEEMIGKNHFALYPHAENEAIFRSVRDTGEGVFYKDKPFVYPDQPERGVTYWDWSLMPVKDSGGNVTGLVLSIIHRHIPIASVFQVDIRSSLRFLEFL</sequence>
<gene>
    <name evidence="2" type="ORF">MSHOH_1340</name>
</gene>
<evidence type="ECO:0000313" key="2">
    <source>
        <dbReference type="EMBL" id="AKB77823.1"/>
    </source>
</evidence>
<dbReference type="OrthoDB" id="136202at2157"/>
<dbReference type="InterPro" id="IPR035965">
    <property type="entry name" value="PAS-like_dom_sf"/>
</dbReference>
<reference evidence="2 3" key="1">
    <citation type="submission" date="2014-07" db="EMBL/GenBank/DDBJ databases">
        <title>Methanogenic archaea and the global carbon cycle.</title>
        <authorList>
            <person name="Henriksen J.R."/>
            <person name="Luke J."/>
            <person name="Reinhart S."/>
            <person name="Benedict M.N."/>
            <person name="Youngblut N.D."/>
            <person name="Metcalf M.E."/>
            <person name="Whitaker R.J."/>
            <person name="Metcalf W.W."/>
        </authorList>
    </citation>
    <scope>NUCLEOTIDE SEQUENCE [LARGE SCALE GENOMIC DNA]</scope>
    <source>
        <strain evidence="2 3">HB-1</strain>
    </source>
</reference>
<dbReference type="GeneID" id="62701888"/>
<dbReference type="SMART" id="SM00091">
    <property type="entry name" value="PAS"/>
    <property type="match status" value="1"/>
</dbReference>
<keyword evidence="3" id="KW-1185">Reference proteome</keyword>